<name>A0ABV2FIR1_9STRE</name>
<comment type="caution">
    <text evidence="1">The sequence shown here is derived from an EMBL/GenBank/DDBJ whole genome shotgun (WGS) entry which is preliminary data.</text>
</comment>
<keyword evidence="2" id="KW-1185">Reference proteome</keyword>
<evidence type="ECO:0000313" key="1">
    <source>
        <dbReference type="EMBL" id="MET3558423.1"/>
    </source>
</evidence>
<protein>
    <submittedName>
        <fullName evidence="1">Uncharacterized protein</fullName>
    </submittedName>
</protein>
<gene>
    <name evidence="1" type="ORF">ABID29_001548</name>
</gene>
<organism evidence="1 2">
    <name type="scientific">Streptococcus rupicaprae</name>
    <dbReference type="NCBI Taxonomy" id="759619"/>
    <lineage>
        <taxon>Bacteria</taxon>
        <taxon>Bacillati</taxon>
        <taxon>Bacillota</taxon>
        <taxon>Bacilli</taxon>
        <taxon>Lactobacillales</taxon>
        <taxon>Streptococcaceae</taxon>
        <taxon>Streptococcus</taxon>
    </lineage>
</organism>
<accession>A0ABV2FIR1</accession>
<evidence type="ECO:0000313" key="2">
    <source>
        <dbReference type="Proteomes" id="UP001549122"/>
    </source>
</evidence>
<dbReference type="EMBL" id="JBEPLO010000016">
    <property type="protein sequence ID" value="MET3558423.1"/>
    <property type="molecule type" value="Genomic_DNA"/>
</dbReference>
<sequence length="48" mass="5402">MKSSNFSMKNWLRHKKIGGLILGVLLVGGAGYQLRREEDFKKALAKLV</sequence>
<proteinExistence type="predicted"/>
<reference evidence="1 2" key="1">
    <citation type="submission" date="2024-06" db="EMBL/GenBank/DDBJ databases">
        <title>Genomic Encyclopedia of Type Strains, Phase IV (KMG-IV): sequencing the most valuable type-strain genomes for metagenomic binning, comparative biology and taxonomic classification.</title>
        <authorList>
            <person name="Goeker M."/>
        </authorList>
    </citation>
    <scope>NUCLEOTIDE SEQUENCE [LARGE SCALE GENOMIC DNA]</scope>
    <source>
        <strain evidence="1 2">DSM 28303</strain>
    </source>
</reference>
<dbReference type="Proteomes" id="UP001549122">
    <property type="component" value="Unassembled WGS sequence"/>
</dbReference>